<dbReference type="InterPro" id="IPR043128">
    <property type="entry name" value="Rev_trsase/Diguanyl_cyclase"/>
</dbReference>
<feature type="chain" id="PRO_5046626263" description="diguanylate cyclase" evidence="3">
    <location>
        <begin position="30"/>
        <end position="692"/>
    </location>
</feature>
<organism evidence="5 6">
    <name type="scientific">Roseateles albus</name>
    <dbReference type="NCBI Taxonomy" id="2987525"/>
    <lineage>
        <taxon>Bacteria</taxon>
        <taxon>Pseudomonadati</taxon>
        <taxon>Pseudomonadota</taxon>
        <taxon>Betaproteobacteria</taxon>
        <taxon>Burkholderiales</taxon>
        <taxon>Sphaerotilaceae</taxon>
        <taxon>Roseateles</taxon>
    </lineage>
</organism>
<dbReference type="Gene3D" id="3.30.70.270">
    <property type="match status" value="1"/>
</dbReference>
<dbReference type="Pfam" id="PF00990">
    <property type="entry name" value="GGDEF"/>
    <property type="match status" value="1"/>
</dbReference>
<dbReference type="PANTHER" id="PTHR45138:SF9">
    <property type="entry name" value="DIGUANYLATE CYCLASE DGCM-RELATED"/>
    <property type="match status" value="1"/>
</dbReference>
<dbReference type="InterPro" id="IPR011990">
    <property type="entry name" value="TPR-like_helical_dom_sf"/>
</dbReference>
<keyword evidence="5" id="KW-0548">Nucleotidyltransferase</keyword>
<dbReference type="PANTHER" id="PTHR45138">
    <property type="entry name" value="REGULATORY COMPONENTS OF SENSORY TRANSDUCTION SYSTEM"/>
    <property type="match status" value="1"/>
</dbReference>
<evidence type="ECO:0000313" key="5">
    <source>
        <dbReference type="EMBL" id="MDC8770169.1"/>
    </source>
</evidence>
<feature type="domain" description="GGDEF" evidence="4">
    <location>
        <begin position="520"/>
        <end position="657"/>
    </location>
</feature>
<dbReference type="PROSITE" id="PS50887">
    <property type="entry name" value="GGDEF"/>
    <property type="match status" value="1"/>
</dbReference>
<dbReference type="InterPro" id="IPR029787">
    <property type="entry name" value="Nucleotide_cyclase"/>
</dbReference>
<keyword evidence="6" id="KW-1185">Reference proteome</keyword>
<keyword evidence="3" id="KW-0732">Signal</keyword>
<dbReference type="EMBL" id="JAQQXT010000001">
    <property type="protein sequence ID" value="MDC8770169.1"/>
    <property type="molecule type" value="Genomic_DNA"/>
</dbReference>
<proteinExistence type="predicted"/>
<accession>A0ABT5K893</accession>
<dbReference type="Gene3D" id="1.25.40.10">
    <property type="entry name" value="Tetratricopeptide repeat domain"/>
    <property type="match status" value="1"/>
</dbReference>
<evidence type="ECO:0000256" key="2">
    <source>
        <dbReference type="ARBA" id="ARBA00034247"/>
    </source>
</evidence>
<dbReference type="SUPFAM" id="SSF55073">
    <property type="entry name" value="Nucleotide cyclase"/>
    <property type="match status" value="1"/>
</dbReference>
<name>A0ABT5K893_9BURK</name>
<dbReference type="SUPFAM" id="SSF48452">
    <property type="entry name" value="TPR-like"/>
    <property type="match status" value="1"/>
</dbReference>
<dbReference type="SMART" id="SM00267">
    <property type="entry name" value="GGDEF"/>
    <property type="match status" value="1"/>
</dbReference>
<dbReference type="InterPro" id="IPR000160">
    <property type="entry name" value="GGDEF_dom"/>
</dbReference>
<evidence type="ECO:0000256" key="3">
    <source>
        <dbReference type="SAM" id="SignalP"/>
    </source>
</evidence>
<comment type="catalytic activity">
    <reaction evidence="2">
        <text>2 GTP = 3',3'-c-di-GMP + 2 diphosphate</text>
        <dbReference type="Rhea" id="RHEA:24898"/>
        <dbReference type="ChEBI" id="CHEBI:33019"/>
        <dbReference type="ChEBI" id="CHEBI:37565"/>
        <dbReference type="ChEBI" id="CHEBI:58805"/>
        <dbReference type="EC" id="2.7.7.65"/>
    </reaction>
</comment>
<evidence type="ECO:0000259" key="4">
    <source>
        <dbReference type="PROSITE" id="PS50887"/>
    </source>
</evidence>
<evidence type="ECO:0000313" key="6">
    <source>
        <dbReference type="Proteomes" id="UP001221189"/>
    </source>
</evidence>
<dbReference type="Proteomes" id="UP001221189">
    <property type="component" value="Unassembled WGS sequence"/>
</dbReference>
<reference evidence="5 6" key="1">
    <citation type="submission" date="2022-10" db="EMBL/GenBank/DDBJ databases">
        <title>Paucibacter sp. hw1 Genome sequencing.</title>
        <authorList>
            <person name="Park S."/>
        </authorList>
    </citation>
    <scope>NUCLEOTIDE SEQUENCE [LARGE SCALE GENOMIC DNA]</scope>
    <source>
        <strain evidence="6">hw1</strain>
    </source>
</reference>
<comment type="caution">
    <text evidence="5">The sequence shown here is derived from an EMBL/GenBank/DDBJ whole genome shotgun (WGS) entry which is preliminary data.</text>
</comment>
<dbReference type="InterPro" id="IPR050469">
    <property type="entry name" value="Diguanylate_Cyclase"/>
</dbReference>
<dbReference type="RefSeq" id="WP_273598647.1">
    <property type="nucleotide sequence ID" value="NZ_JAQQXT010000001.1"/>
</dbReference>
<dbReference type="EC" id="2.7.7.65" evidence="1"/>
<feature type="signal peptide" evidence="3">
    <location>
        <begin position="1"/>
        <end position="29"/>
    </location>
</feature>
<gene>
    <name evidence="5" type="ORF">PRZ03_01205</name>
</gene>
<keyword evidence="5" id="KW-0808">Transferase</keyword>
<sequence length="692" mass="75049">MTALRLYSAKRWIYTGLWLICTLAGSAHALEGAAGSNAGGVAAFNPALDNQLARLQRIAYDKPALALQILQKLRLDPAHAAHSQQLLLAEGRMQAAAGNDTAVEAIASNLSQYPNSQAQVSLLRALHADQGGRSLQAAEHAEKALAGLEPACRLGQGGANRMPSMPKDCDFRSAWAALRVLVRKQQNEGVLSLAEASARQALALAEAGKDNYLRALSMGHLAMLSHYLGQVDETNRWLAQGQKTAEGDVLAMAHMKSFESALASRSGRPADQLRALEEGLALATQADAPRLMAQMQIGLSDVYVQLQQPQKAATAAELALPQLHALGDQRLERAARHNLALALIQARQFERARRELTLLAEMRQDWSDHAVLIEELREEGEAWAAAGQAKEALANFHAERSLSAELVALNREASLKQLKVKYDSERKQADLDLLIRDKTLVDKQLANRHLAQQVGLAVAALLALSIGLAAVMVKRVREANRLLKANEALLRAQSERDPLTDLANRRHFLAVMAQQAPAEFNGALLMIDIDHFKHVNDQHGHGIGDVVICEVARRLSHAVRAEDLVVRWGGEEFLVFAPGVSLADLSHLAERILRGVGGQPINTDSGPLRVTVSIGFAHFPLPPSKLALQWEQAVNWADMALYTAKSRGRNRAMGIATVDARDSDALMQIEADFDAACSSERVSLLQVLGPPA</sequence>
<protein>
    <recommendedName>
        <fullName evidence="1">diguanylate cyclase</fullName>
        <ecNumber evidence="1">2.7.7.65</ecNumber>
    </recommendedName>
</protein>
<dbReference type="GO" id="GO:0052621">
    <property type="term" value="F:diguanylate cyclase activity"/>
    <property type="evidence" value="ECO:0007669"/>
    <property type="project" value="UniProtKB-EC"/>
</dbReference>
<dbReference type="NCBIfam" id="TIGR00254">
    <property type="entry name" value="GGDEF"/>
    <property type="match status" value="1"/>
</dbReference>
<dbReference type="CDD" id="cd01949">
    <property type="entry name" value="GGDEF"/>
    <property type="match status" value="1"/>
</dbReference>
<evidence type="ECO:0000256" key="1">
    <source>
        <dbReference type="ARBA" id="ARBA00012528"/>
    </source>
</evidence>